<dbReference type="GO" id="GO:0000455">
    <property type="term" value="P:enzyme-directed rRNA pseudouridine synthesis"/>
    <property type="evidence" value="ECO:0007669"/>
    <property type="project" value="UniProtKB-ARBA"/>
</dbReference>
<dbReference type="NCBIfam" id="NF008385">
    <property type="entry name" value="PRK11180.1"/>
    <property type="match status" value="1"/>
</dbReference>
<feature type="domain" description="RNA-binding S4" evidence="9">
    <location>
        <begin position="18"/>
        <end position="75"/>
    </location>
</feature>
<proteinExistence type="inferred from homology"/>
<dbReference type="EC" id="5.4.99.-" evidence="8"/>
<evidence type="ECO:0000256" key="3">
    <source>
        <dbReference type="ARBA" id="ARBA00023235"/>
    </source>
</evidence>
<evidence type="ECO:0000259" key="9">
    <source>
        <dbReference type="SMART" id="SM00363"/>
    </source>
</evidence>
<dbReference type="GO" id="GO:0160140">
    <property type="term" value="F:23S rRNA pseudouridine(1911/1915/1917) synthase activity"/>
    <property type="evidence" value="ECO:0007669"/>
    <property type="project" value="UniProtKB-EC"/>
</dbReference>
<dbReference type="SUPFAM" id="SSF55120">
    <property type="entry name" value="Pseudouridine synthase"/>
    <property type="match status" value="1"/>
</dbReference>
<name>A0A9E8KMY6_9ALTE</name>
<feature type="active site" evidence="6">
    <location>
        <position position="138"/>
    </location>
</feature>
<evidence type="ECO:0000313" key="11">
    <source>
        <dbReference type="Proteomes" id="UP001164472"/>
    </source>
</evidence>
<dbReference type="InterPro" id="IPR006224">
    <property type="entry name" value="PsdUridine_synth_RluA-like_CS"/>
</dbReference>
<dbReference type="NCBIfam" id="TIGR00005">
    <property type="entry name" value="rluA_subfam"/>
    <property type="match status" value="1"/>
</dbReference>
<gene>
    <name evidence="10" type="primary">rluD</name>
    <name evidence="10" type="ORF">NNL22_12685</name>
</gene>
<keyword evidence="2 7" id="KW-0694">RNA-binding</keyword>
<evidence type="ECO:0000313" key="10">
    <source>
        <dbReference type="EMBL" id="UZW73883.1"/>
    </source>
</evidence>
<sequence length="318" mass="35408">MSEVIEADFIIPLSLGEQRLDRALAELMPEHSRSRIQGWIKSGAVSVNGQVVRPRDKVATDDVVSVHAEVESQERWEAEDIAIDIVYEDDHIIVLNKPAGLVVHPAAGHGSGTLVNALLHHYPDIAKLPRAGIVHRLDKDTTGLMVVAKSLVAHTSIVEQLQTRTMGREYEAVVTGVMTGGGCVEQPMARHPQNRIKMAVHPFGKPAVTHYRLIERFDAHTHIRLKLETGRTHQIRVHMTHLHYPLVGDPVYGGRLRLPAGASEEVAEAVRGFKRQALHAKKLTLIHPESGEEMSWEVELPEDMLHLLAMLKHHQSEV</sequence>
<dbReference type="FunFam" id="3.30.2350.10:FF:000006">
    <property type="entry name" value="Pseudouridine synthase"/>
    <property type="match status" value="1"/>
</dbReference>
<comment type="function">
    <text evidence="5">Responsible for synthesis of pseudouridine from uracil at positions 1911, 1915 and 1917 in 23S ribosomal RNA.</text>
</comment>
<dbReference type="KEGG" id="asem:NNL22_12685"/>
<dbReference type="Proteomes" id="UP001164472">
    <property type="component" value="Chromosome"/>
</dbReference>
<dbReference type="CDD" id="cd02869">
    <property type="entry name" value="PseudoU_synth_RluA_like"/>
    <property type="match status" value="1"/>
</dbReference>
<dbReference type="PROSITE" id="PS01129">
    <property type="entry name" value="PSI_RLU"/>
    <property type="match status" value="1"/>
</dbReference>
<evidence type="ECO:0000256" key="1">
    <source>
        <dbReference type="ARBA" id="ARBA00010876"/>
    </source>
</evidence>
<dbReference type="InterPro" id="IPR002942">
    <property type="entry name" value="S4_RNA-bd"/>
</dbReference>
<evidence type="ECO:0000256" key="6">
    <source>
        <dbReference type="PIRSR" id="PIRSR606225-1"/>
    </source>
</evidence>
<keyword evidence="11" id="KW-1185">Reference proteome</keyword>
<reference evidence="10" key="1">
    <citation type="submission" date="2022-07" db="EMBL/GenBank/DDBJ databases">
        <title>Alkalimarinus sp. nov., isolated from gut of a Alitta virens.</title>
        <authorList>
            <person name="Yang A.I."/>
            <person name="Shin N.-R."/>
        </authorList>
    </citation>
    <scope>NUCLEOTIDE SEQUENCE</scope>
    <source>
        <strain evidence="10">FA028</strain>
    </source>
</reference>
<dbReference type="Gene3D" id="3.30.2350.10">
    <property type="entry name" value="Pseudouridine synthase"/>
    <property type="match status" value="1"/>
</dbReference>
<organism evidence="10 11">
    <name type="scientific">Alkalimarinus sediminis</name>
    <dbReference type="NCBI Taxonomy" id="1632866"/>
    <lineage>
        <taxon>Bacteria</taxon>
        <taxon>Pseudomonadati</taxon>
        <taxon>Pseudomonadota</taxon>
        <taxon>Gammaproteobacteria</taxon>
        <taxon>Alteromonadales</taxon>
        <taxon>Alteromonadaceae</taxon>
        <taxon>Alkalimarinus</taxon>
    </lineage>
</organism>
<dbReference type="SUPFAM" id="SSF55174">
    <property type="entry name" value="Alpha-L RNA-binding motif"/>
    <property type="match status" value="1"/>
</dbReference>
<dbReference type="Gene3D" id="3.10.290.10">
    <property type="entry name" value="RNA-binding S4 domain"/>
    <property type="match status" value="1"/>
</dbReference>
<dbReference type="InterPro" id="IPR006145">
    <property type="entry name" value="PsdUridine_synth_RsuA/RluA"/>
</dbReference>
<evidence type="ECO:0000256" key="5">
    <source>
        <dbReference type="ARBA" id="ARBA00056072"/>
    </source>
</evidence>
<comment type="catalytic activity">
    <reaction evidence="4">
        <text>uridine(1911/1915/1917) in 23S rRNA = pseudouridine(1911/1915/1917) in 23S rRNA</text>
        <dbReference type="Rhea" id="RHEA:42524"/>
        <dbReference type="Rhea" id="RHEA-COMP:10097"/>
        <dbReference type="Rhea" id="RHEA-COMP:10098"/>
        <dbReference type="ChEBI" id="CHEBI:65314"/>
        <dbReference type="ChEBI" id="CHEBI:65315"/>
        <dbReference type="EC" id="5.4.99.23"/>
    </reaction>
</comment>
<dbReference type="PANTHER" id="PTHR21600:SF44">
    <property type="entry name" value="RIBOSOMAL LARGE SUBUNIT PSEUDOURIDINE SYNTHASE D"/>
    <property type="match status" value="1"/>
</dbReference>
<dbReference type="InterPro" id="IPR050188">
    <property type="entry name" value="RluA_PseudoU_synthase"/>
</dbReference>
<evidence type="ECO:0000256" key="4">
    <source>
        <dbReference type="ARBA" id="ARBA00036882"/>
    </source>
</evidence>
<dbReference type="InterPro" id="IPR036986">
    <property type="entry name" value="S4_RNA-bd_sf"/>
</dbReference>
<accession>A0A9E8KMY6</accession>
<dbReference type="InterPro" id="IPR020103">
    <property type="entry name" value="PsdUridine_synth_cat_dom_sf"/>
</dbReference>
<evidence type="ECO:0000256" key="8">
    <source>
        <dbReference type="RuleBase" id="RU362028"/>
    </source>
</evidence>
<dbReference type="PROSITE" id="PS50889">
    <property type="entry name" value="S4"/>
    <property type="match status" value="1"/>
</dbReference>
<comment type="similarity">
    <text evidence="1 8">Belongs to the pseudouridine synthase RluA family.</text>
</comment>
<dbReference type="CDD" id="cd00165">
    <property type="entry name" value="S4"/>
    <property type="match status" value="1"/>
</dbReference>
<dbReference type="Pfam" id="PF01479">
    <property type="entry name" value="S4"/>
    <property type="match status" value="1"/>
</dbReference>
<dbReference type="SMART" id="SM00363">
    <property type="entry name" value="S4"/>
    <property type="match status" value="1"/>
</dbReference>
<evidence type="ECO:0000256" key="7">
    <source>
        <dbReference type="PROSITE-ProRule" id="PRU00182"/>
    </source>
</evidence>
<dbReference type="AlphaFoldDB" id="A0A9E8KMY6"/>
<dbReference type="InterPro" id="IPR006225">
    <property type="entry name" value="PsdUridine_synth_RluC/D"/>
</dbReference>
<dbReference type="EMBL" id="CP101527">
    <property type="protein sequence ID" value="UZW73883.1"/>
    <property type="molecule type" value="Genomic_DNA"/>
</dbReference>
<protein>
    <recommendedName>
        <fullName evidence="8">Pseudouridine synthase</fullName>
        <ecNumber evidence="8">5.4.99.-</ecNumber>
    </recommendedName>
</protein>
<dbReference type="PANTHER" id="PTHR21600">
    <property type="entry name" value="MITOCHONDRIAL RNA PSEUDOURIDINE SYNTHASE"/>
    <property type="match status" value="1"/>
</dbReference>
<dbReference type="RefSeq" id="WP_251811344.1">
    <property type="nucleotide sequence ID" value="NZ_CP101527.1"/>
</dbReference>
<keyword evidence="3 8" id="KW-0413">Isomerase</keyword>
<dbReference type="GO" id="GO:0003723">
    <property type="term" value="F:RNA binding"/>
    <property type="evidence" value="ECO:0007669"/>
    <property type="project" value="UniProtKB-KW"/>
</dbReference>
<comment type="catalytic activity">
    <reaction evidence="8">
        <text>a uridine in RNA = a pseudouridine in RNA</text>
        <dbReference type="Rhea" id="RHEA:48348"/>
        <dbReference type="Rhea" id="RHEA-COMP:12068"/>
        <dbReference type="Rhea" id="RHEA-COMP:12069"/>
        <dbReference type="ChEBI" id="CHEBI:65314"/>
        <dbReference type="ChEBI" id="CHEBI:65315"/>
    </reaction>
</comment>
<dbReference type="Pfam" id="PF00849">
    <property type="entry name" value="PseudoU_synth_2"/>
    <property type="match status" value="1"/>
</dbReference>
<evidence type="ECO:0000256" key="2">
    <source>
        <dbReference type="ARBA" id="ARBA00022884"/>
    </source>
</evidence>